<feature type="domain" description="CBS" evidence="3">
    <location>
        <begin position="76"/>
        <end position="133"/>
    </location>
</feature>
<dbReference type="Pfam" id="PF00571">
    <property type="entry name" value="CBS"/>
    <property type="match status" value="2"/>
</dbReference>
<name>A0A369CCI3_9GAMM</name>
<keyword evidence="2" id="KW-0129">CBS domain</keyword>
<organism evidence="4 5">
    <name type="scientific">Thioalbus denitrificans</name>
    <dbReference type="NCBI Taxonomy" id="547122"/>
    <lineage>
        <taxon>Bacteria</taxon>
        <taxon>Pseudomonadati</taxon>
        <taxon>Pseudomonadota</taxon>
        <taxon>Gammaproteobacteria</taxon>
        <taxon>Chromatiales</taxon>
        <taxon>Ectothiorhodospiraceae</taxon>
        <taxon>Thioalbus</taxon>
    </lineage>
</organism>
<sequence length="149" mass="16172">MSVGEICSREVIVVTGAAGIGEAARLMRQHHVGDLVVVEEHEGGRRPVGIVTDRDLVVEVLAQEVAPAGLTVADIMSRELVTAREDDDLLDTLAEMRAAGVRRVPVVDAGGLLLGILTVDDLLDLLAEGMVELVRLVTREQRRERHERP</sequence>
<evidence type="ECO:0000259" key="3">
    <source>
        <dbReference type="PROSITE" id="PS51371"/>
    </source>
</evidence>
<dbReference type="Gene3D" id="3.10.580.10">
    <property type="entry name" value="CBS-domain"/>
    <property type="match status" value="1"/>
</dbReference>
<dbReference type="AlphaFoldDB" id="A0A369CCI3"/>
<evidence type="ECO:0000313" key="5">
    <source>
        <dbReference type="Proteomes" id="UP000252707"/>
    </source>
</evidence>
<dbReference type="InterPro" id="IPR046342">
    <property type="entry name" value="CBS_dom_sf"/>
</dbReference>
<proteinExistence type="predicted"/>
<dbReference type="PROSITE" id="PS51371">
    <property type="entry name" value="CBS"/>
    <property type="match status" value="2"/>
</dbReference>
<gene>
    <name evidence="4" type="ORF">DFQ59_103217</name>
</gene>
<dbReference type="Proteomes" id="UP000252707">
    <property type="component" value="Unassembled WGS sequence"/>
</dbReference>
<accession>A0A369CCI3</accession>
<reference evidence="4 5" key="1">
    <citation type="submission" date="2018-07" db="EMBL/GenBank/DDBJ databases">
        <title>Genomic Encyclopedia of Type Strains, Phase IV (KMG-IV): sequencing the most valuable type-strain genomes for metagenomic binning, comparative biology and taxonomic classification.</title>
        <authorList>
            <person name="Goeker M."/>
        </authorList>
    </citation>
    <scope>NUCLEOTIDE SEQUENCE [LARGE SCALE GENOMIC DNA]</scope>
    <source>
        <strain evidence="4 5">DSM 26407</strain>
    </source>
</reference>
<evidence type="ECO:0000256" key="1">
    <source>
        <dbReference type="ARBA" id="ARBA00022737"/>
    </source>
</evidence>
<dbReference type="PANTHER" id="PTHR48108">
    <property type="entry name" value="CBS DOMAIN-CONTAINING PROTEIN CBSX2, CHLOROPLASTIC"/>
    <property type="match status" value="1"/>
</dbReference>
<dbReference type="OrthoDB" id="9794094at2"/>
<keyword evidence="1" id="KW-0677">Repeat</keyword>
<dbReference type="InterPro" id="IPR051462">
    <property type="entry name" value="CBS_domain-containing"/>
</dbReference>
<dbReference type="SMART" id="SM00116">
    <property type="entry name" value="CBS"/>
    <property type="match status" value="2"/>
</dbReference>
<keyword evidence="5" id="KW-1185">Reference proteome</keyword>
<protein>
    <submittedName>
        <fullName evidence="4">CBS domain protein</fullName>
    </submittedName>
</protein>
<dbReference type="PANTHER" id="PTHR48108:SF26">
    <property type="entry name" value="CBS DOMAIN-CONTAINING PROTEIN DDB_G0289609"/>
    <property type="match status" value="1"/>
</dbReference>
<comment type="caution">
    <text evidence="4">The sequence shown here is derived from an EMBL/GenBank/DDBJ whole genome shotgun (WGS) entry which is preliminary data.</text>
</comment>
<feature type="domain" description="CBS" evidence="3">
    <location>
        <begin position="7"/>
        <end position="67"/>
    </location>
</feature>
<dbReference type="RefSeq" id="WP_114279429.1">
    <property type="nucleotide sequence ID" value="NZ_QPJY01000003.1"/>
</dbReference>
<evidence type="ECO:0000313" key="4">
    <source>
        <dbReference type="EMBL" id="RCX31251.1"/>
    </source>
</evidence>
<dbReference type="InterPro" id="IPR000644">
    <property type="entry name" value="CBS_dom"/>
</dbReference>
<dbReference type="CDD" id="cd17775">
    <property type="entry name" value="CBS_pair_bact_arch"/>
    <property type="match status" value="1"/>
</dbReference>
<dbReference type="SUPFAM" id="SSF54631">
    <property type="entry name" value="CBS-domain pair"/>
    <property type="match status" value="1"/>
</dbReference>
<dbReference type="EMBL" id="QPJY01000003">
    <property type="protein sequence ID" value="RCX31251.1"/>
    <property type="molecule type" value="Genomic_DNA"/>
</dbReference>
<evidence type="ECO:0000256" key="2">
    <source>
        <dbReference type="PROSITE-ProRule" id="PRU00703"/>
    </source>
</evidence>